<dbReference type="GeneID" id="25351115"/>
<proteinExistence type="predicted"/>
<dbReference type="CTD" id="25351115"/>
<dbReference type="InterPro" id="IPR000477">
    <property type="entry name" value="RT_dom"/>
</dbReference>
<evidence type="ECO:0000313" key="2">
    <source>
        <dbReference type="EMBL" id="ETN77387.1"/>
    </source>
</evidence>
<evidence type="ECO:0000259" key="1">
    <source>
        <dbReference type="Pfam" id="PF00078"/>
    </source>
</evidence>
<dbReference type="Proteomes" id="UP000053676">
    <property type="component" value="Unassembled WGS sequence"/>
</dbReference>
<gene>
    <name evidence="2" type="ORF">NECAME_11086</name>
</gene>
<organism evidence="2 3">
    <name type="scientific">Necator americanus</name>
    <name type="common">Human hookworm</name>
    <dbReference type="NCBI Taxonomy" id="51031"/>
    <lineage>
        <taxon>Eukaryota</taxon>
        <taxon>Metazoa</taxon>
        <taxon>Ecdysozoa</taxon>
        <taxon>Nematoda</taxon>
        <taxon>Chromadorea</taxon>
        <taxon>Rhabditida</taxon>
        <taxon>Rhabditina</taxon>
        <taxon>Rhabditomorpha</taxon>
        <taxon>Strongyloidea</taxon>
        <taxon>Ancylostomatidae</taxon>
        <taxon>Bunostominae</taxon>
        <taxon>Necator</taxon>
    </lineage>
</organism>
<dbReference type="KEGG" id="nai:NECAME_11086"/>
<dbReference type="PANTHER" id="PTHR19446">
    <property type="entry name" value="REVERSE TRANSCRIPTASES"/>
    <property type="match status" value="1"/>
</dbReference>
<dbReference type="OMA" id="MVERSGP"/>
<dbReference type="EMBL" id="KI660173">
    <property type="protein sequence ID" value="ETN77387.1"/>
    <property type="molecule type" value="Genomic_DNA"/>
</dbReference>
<reference evidence="3" key="1">
    <citation type="journal article" date="2014" name="Nat. Genet.">
        <title>Genome of the human hookworm Necator americanus.</title>
        <authorList>
            <person name="Tang Y.T."/>
            <person name="Gao X."/>
            <person name="Rosa B.A."/>
            <person name="Abubucker S."/>
            <person name="Hallsworth-Pepin K."/>
            <person name="Martin J."/>
            <person name="Tyagi R."/>
            <person name="Heizer E."/>
            <person name="Zhang X."/>
            <person name="Bhonagiri-Palsikar V."/>
            <person name="Minx P."/>
            <person name="Warren W.C."/>
            <person name="Wang Q."/>
            <person name="Zhan B."/>
            <person name="Hotez P.J."/>
            <person name="Sternberg P.W."/>
            <person name="Dougall A."/>
            <person name="Gaze S.T."/>
            <person name="Mulvenna J."/>
            <person name="Sotillo J."/>
            <person name="Ranganathan S."/>
            <person name="Rabelo E.M."/>
            <person name="Wilson R.K."/>
            <person name="Felgner P.L."/>
            <person name="Bethony J."/>
            <person name="Hawdon J.M."/>
            <person name="Gasser R.B."/>
            <person name="Loukas A."/>
            <person name="Mitreva M."/>
        </authorList>
    </citation>
    <scope>NUCLEOTIDE SEQUENCE [LARGE SCALE GENOMIC DNA]</scope>
</reference>
<sequence length="99" mass="11569">MKVFEGVLEARLNKIVSVSLNQCGIVKDYSTINAIHTIRILLQKHREKNRGVHLAFFHLEKAFDRVPHELLWMSMSSHRVPEKYVRWAKLLYAKPTSVV</sequence>
<name>W2T8S4_NECAM</name>
<dbReference type="STRING" id="51031.W2T8S4"/>
<feature type="domain" description="Reverse transcriptase" evidence="1">
    <location>
        <begin position="2"/>
        <end position="91"/>
    </location>
</feature>
<dbReference type="AlphaFoldDB" id="W2T8S4"/>
<dbReference type="Pfam" id="PF00078">
    <property type="entry name" value="RVT_1"/>
    <property type="match status" value="1"/>
</dbReference>
<protein>
    <recommendedName>
        <fullName evidence="1">Reverse transcriptase domain-containing protein</fullName>
    </recommendedName>
</protein>
<accession>W2T8S4</accession>
<evidence type="ECO:0000313" key="3">
    <source>
        <dbReference type="Proteomes" id="UP000053676"/>
    </source>
</evidence>
<dbReference type="OrthoDB" id="5836144at2759"/>
<keyword evidence="3" id="KW-1185">Reference proteome</keyword>